<name>A0A6J5NDT7_9CAUD</name>
<protein>
    <submittedName>
        <fullName evidence="1">Uncharacterized protein</fullName>
    </submittedName>
</protein>
<gene>
    <name evidence="1" type="ORF">UFOVP672_40</name>
</gene>
<proteinExistence type="predicted"/>
<sequence length="82" mass="9176">MSKLAIETIDLGRLDPLTPYESICLARAVQYRDAARMAQDQEMRGYYKGRMRRAALQAVVSRKPSGLRSLLAAVEGGFEPPY</sequence>
<accession>A0A6J5NDT7</accession>
<evidence type="ECO:0000313" key="1">
    <source>
        <dbReference type="EMBL" id="CAB4155986.1"/>
    </source>
</evidence>
<organism evidence="1">
    <name type="scientific">uncultured Caudovirales phage</name>
    <dbReference type="NCBI Taxonomy" id="2100421"/>
    <lineage>
        <taxon>Viruses</taxon>
        <taxon>Duplodnaviria</taxon>
        <taxon>Heunggongvirae</taxon>
        <taxon>Uroviricota</taxon>
        <taxon>Caudoviricetes</taxon>
        <taxon>Peduoviridae</taxon>
        <taxon>Maltschvirus</taxon>
        <taxon>Maltschvirus maltsch</taxon>
    </lineage>
</organism>
<dbReference type="EMBL" id="LR796636">
    <property type="protein sequence ID" value="CAB4155986.1"/>
    <property type="molecule type" value="Genomic_DNA"/>
</dbReference>
<reference evidence="1" key="1">
    <citation type="submission" date="2020-04" db="EMBL/GenBank/DDBJ databases">
        <authorList>
            <person name="Chiriac C."/>
            <person name="Salcher M."/>
            <person name="Ghai R."/>
            <person name="Kavagutti S V."/>
        </authorList>
    </citation>
    <scope>NUCLEOTIDE SEQUENCE</scope>
</reference>